<dbReference type="GO" id="GO:0016787">
    <property type="term" value="F:hydrolase activity"/>
    <property type="evidence" value="ECO:0007669"/>
    <property type="project" value="UniProtKB-UniRule"/>
</dbReference>
<dbReference type="GO" id="GO:0043138">
    <property type="term" value="F:3'-5' DNA helicase activity"/>
    <property type="evidence" value="ECO:0007669"/>
    <property type="project" value="TreeGrafter"/>
</dbReference>
<dbReference type="GO" id="GO:0003677">
    <property type="term" value="F:DNA binding"/>
    <property type="evidence" value="ECO:0007669"/>
    <property type="project" value="InterPro"/>
</dbReference>
<dbReference type="GO" id="GO:0000725">
    <property type="term" value="P:recombinational repair"/>
    <property type="evidence" value="ECO:0007669"/>
    <property type="project" value="TreeGrafter"/>
</dbReference>
<keyword evidence="3 5" id="KW-0347">Helicase</keyword>
<keyword evidence="2 5" id="KW-0378">Hydrolase</keyword>
<keyword evidence="4 5" id="KW-0067">ATP-binding</keyword>
<dbReference type="Proteomes" id="UP000633205">
    <property type="component" value="Unassembled WGS sequence"/>
</dbReference>
<dbReference type="InterPro" id="IPR000212">
    <property type="entry name" value="DNA_helicase_UvrD/REP"/>
</dbReference>
<keyword evidence="1 5" id="KW-0547">Nucleotide-binding</keyword>
<comment type="caution">
    <text evidence="8">The sequence shown here is derived from an EMBL/GenBank/DDBJ whole genome shotgun (WGS) entry which is preliminary data.</text>
</comment>
<dbReference type="NCBIfam" id="NF041254">
    <property type="entry name" value="motor_HelR"/>
    <property type="match status" value="1"/>
</dbReference>
<dbReference type="PROSITE" id="PS51198">
    <property type="entry name" value="UVRD_HELICASE_ATP_BIND"/>
    <property type="match status" value="1"/>
</dbReference>
<evidence type="ECO:0000256" key="1">
    <source>
        <dbReference type="ARBA" id="ARBA00022741"/>
    </source>
</evidence>
<keyword evidence="9" id="KW-1185">Reference proteome</keyword>
<evidence type="ECO:0000313" key="9">
    <source>
        <dbReference type="Proteomes" id="UP000633205"/>
    </source>
</evidence>
<feature type="domain" description="UvrD-like helicase ATP-binding" evidence="7">
    <location>
        <begin position="194"/>
        <end position="593"/>
    </location>
</feature>
<reference evidence="8" key="1">
    <citation type="journal article" date="2014" name="Int. J. Syst. Evol. Microbiol.">
        <title>Complete genome sequence of Corynebacterium casei LMG S-19264T (=DSM 44701T), isolated from a smear-ripened cheese.</title>
        <authorList>
            <consortium name="US DOE Joint Genome Institute (JGI-PGF)"/>
            <person name="Walter F."/>
            <person name="Albersmeier A."/>
            <person name="Kalinowski J."/>
            <person name="Ruckert C."/>
        </authorList>
    </citation>
    <scope>NUCLEOTIDE SEQUENCE</scope>
    <source>
        <strain evidence="8">CGMCC 1.15152</strain>
    </source>
</reference>
<gene>
    <name evidence="8" type="ORF">GCM10010915_19030</name>
</gene>
<evidence type="ECO:0000313" key="8">
    <source>
        <dbReference type="EMBL" id="GGD38409.1"/>
    </source>
</evidence>
<evidence type="ECO:0000256" key="6">
    <source>
        <dbReference type="SAM" id="MobiDB-lite"/>
    </source>
</evidence>
<reference evidence="8" key="2">
    <citation type="submission" date="2020-09" db="EMBL/GenBank/DDBJ databases">
        <authorList>
            <person name="Sun Q."/>
            <person name="Zhou Y."/>
        </authorList>
    </citation>
    <scope>NUCLEOTIDE SEQUENCE</scope>
    <source>
        <strain evidence="8">CGMCC 1.15152</strain>
    </source>
</reference>
<evidence type="ECO:0000256" key="3">
    <source>
        <dbReference type="ARBA" id="ARBA00022806"/>
    </source>
</evidence>
<dbReference type="Gene3D" id="3.40.50.300">
    <property type="entry name" value="P-loop containing nucleotide triphosphate hydrolases"/>
    <property type="match status" value="3"/>
</dbReference>
<dbReference type="PANTHER" id="PTHR11070:SF45">
    <property type="entry name" value="DNA 3'-5' HELICASE"/>
    <property type="match status" value="1"/>
</dbReference>
<evidence type="ECO:0000256" key="5">
    <source>
        <dbReference type="PROSITE-ProRule" id="PRU00560"/>
    </source>
</evidence>
<dbReference type="AlphaFoldDB" id="A0A917DHV6"/>
<dbReference type="InterPro" id="IPR014016">
    <property type="entry name" value="UvrD-like_ATP-bd"/>
</dbReference>
<protein>
    <submittedName>
        <fullName evidence="8">DNA helicase</fullName>
    </submittedName>
</protein>
<feature type="compositionally biased region" description="Polar residues" evidence="6">
    <location>
        <begin position="8"/>
        <end position="23"/>
    </location>
</feature>
<dbReference type="RefSeq" id="WP_188712811.1">
    <property type="nucleotide sequence ID" value="NZ_BMHO01000001.1"/>
</dbReference>
<name>A0A917DHV6_9MICO</name>
<feature type="binding site" evidence="5">
    <location>
        <begin position="215"/>
        <end position="222"/>
    </location>
    <ligand>
        <name>ATP</name>
        <dbReference type="ChEBI" id="CHEBI:30616"/>
    </ligand>
</feature>
<organism evidence="8 9">
    <name type="scientific">Microbacterium faecale</name>
    <dbReference type="NCBI Taxonomy" id="1804630"/>
    <lineage>
        <taxon>Bacteria</taxon>
        <taxon>Bacillati</taxon>
        <taxon>Actinomycetota</taxon>
        <taxon>Actinomycetes</taxon>
        <taxon>Micrococcales</taxon>
        <taxon>Microbacteriaceae</taxon>
        <taxon>Microbacterium</taxon>
    </lineage>
</organism>
<dbReference type="SUPFAM" id="SSF52540">
    <property type="entry name" value="P-loop containing nucleoside triphosphate hydrolases"/>
    <property type="match status" value="1"/>
</dbReference>
<feature type="region of interest" description="Disordered" evidence="6">
    <location>
        <begin position="1"/>
        <end position="29"/>
    </location>
</feature>
<dbReference type="GO" id="GO:0005524">
    <property type="term" value="F:ATP binding"/>
    <property type="evidence" value="ECO:0007669"/>
    <property type="project" value="UniProtKB-UniRule"/>
</dbReference>
<sequence length="712" mass="77760">MTDPASASRRTQNRSSSPAPTLDSTDDARLREIDRALEAARADVERRLSDVRRADGGAGQDAMDRDIAVHRLVSRQTVLRRFTRDLCLGKIVPADGGEELYIGRTGLVSPEGKRLLVDWRAPAAEPFFGATHEDPTGLAMRRRFLWQLGHVVDFWDEVFDPQLPTDSRALDEHSAFIRSLGGSRSPRMRDVLGTIQADQDRIIRAASRDALVVDGGPGTGKTVAALHRAAYLLYADARVSRTGGGVLFLGPNDRYLSYVDDVLPSLGEDSVRIATLRRLVAEGADASAEPDPRVAAIKGRTEWEQTIAAIVREYERVPDEPTVVATSWADIDIEPDEWAEAFEAADDGTPHNEARETVWNELLDLVTAKVTEMPPHLARRELEHHTGLREMFDAVWPMLSPAGLVAALWTSPSLIAGHAAWLPDDDAERIRRTDGTAWTLADLPLLDAARDLIGDPAATERRLAHARALTAERERIETVVEYLHDADEDGEGTSLMLDASDMQERLIDPGALPTLPTDALAGPFAHVIVDEAQELSPAEWRMLIRRCPSKSFTVVGDRAQARHGFTETWQERLTSLGIARSTLAELTINYRTPAEIMAEAAPVIRAALPDANVPTSVRETGRPVLHARAGDLAGILERWLGEHDEGVACVIGSADVPPLPRVTALTPPEAKGLEFDLVVLVDPDSFGDGVTGAVDRYVAMTRATSDLVILTS</sequence>
<evidence type="ECO:0000256" key="4">
    <source>
        <dbReference type="ARBA" id="ARBA00022840"/>
    </source>
</evidence>
<dbReference type="InterPro" id="IPR027417">
    <property type="entry name" value="P-loop_NTPase"/>
</dbReference>
<dbReference type="PANTHER" id="PTHR11070">
    <property type="entry name" value="UVRD / RECB / PCRA DNA HELICASE FAMILY MEMBER"/>
    <property type="match status" value="1"/>
</dbReference>
<accession>A0A917DHV6</accession>
<dbReference type="EMBL" id="BMHO01000001">
    <property type="protein sequence ID" value="GGD38409.1"/>
    <property type="molecule type" value="Genomic_DNA"/>
</dbReference>
<evidence type="ECO:0000259" key="7">
    <source>
        <dbReference type="PROSITE" id="PS51198"/>
    </source>
</evidence>
<evidence type="ECO:0000256" key="2">
    <source>
        <dbReference type="ARBA" id="ARBA00022801"/>
    </source>
</evidence>
<dbReference type="GO" id="GO:0005829">
    <property type="term" value="C:cytosol"/>
    <property type="evidence" value="ECO:0007669"/>
    <property type="project" value="TreeGrafter"/>
</dbReference>
<proteinExistence type="predicted"/>